<accession>A0ACC0ZKL7</accession>
<reference evidence="2" key="1">
    <citation type="journal article" date="2023" name="G3 (Bethesda)">
        <title>Genome assembly and association tests identify interacting loci associated with vigor, precocity, and sex in interspecific pistachio rootstocks.</title>
        <authorList>
            <person name="Palmer W."/>
            <person name="Jacygrad E."/>
            <person name="Sagayaradj S."/>
            <person name="Cavanaugh K."/>
            <person name="Han R."/>
            <person name="Bertier L."/>
            <person name="Beede B."/>
            <person name="Kafkas S."/>
            <person name="Golino D."/>
            <person name="Preece J."/>
            <person name="Michelmore R."/>
        </authorList>
    </citation>
    <scope>NUCLEOTIDE SEQUENCE [LARGE SCALE GENOMIC DNA]</scope>
</reference>
<proteinExistence type="predicted"/>
<name>A0ACC0ZKL7_9ROSI</name>
<evidence type="ECO:0000313" key="1">
    <source>
        <dbReference type="EMBL" id="KAJ0053800.1"/>
    </source>
</evidence>
<organism evidence="1 2">
    <name type="scientific">Pistacia integerrima</name>
    <dbReference type="NCBI Taxonomy" id="434235"/>
    <lineage>
        <taxon>Eukaryota</taxon>
        <taxon>Viridiplantae</taxon>
        <taxon>Streptophyta</taxon>
        <taxon>Embryophyta</taxon>
        <taxon>Tracheophyta</taxon>
        <taxon>Spermatophyta</taxon>
        <taxon>Magnoliopsida</taxon>
        <taxon>eudicotyledons</taxon>
        <taxon>Gunneridae</taxon>
        <taxon>Pentapetalae</taxon>
        <taxon>rosids</taxon>
        <taxon>malvids</taxon>
        <taxon>Sapindales</taxon>
        <taxon>Anacardiaceae</taxon>
        <taxon>Pistacia</taxon>
    </lineage>
</organism>
<comment type="caution">
    <text evidence="1">The sequence shown here is derived from an EMBL/GenBank/DDBJ whole genome shotgun (WGS) entry which is preliminary data.</text>
</comment>
<gene>
    <name evidence="1" type="ORF">Pint_02877</name>
</gene>
<evidence type="ECO:0000313" key="2">
    <source>
        <dbReference type="Proteomes" id="UP001163603"/>
    </source>
</evidence>
<protein>
    <submittedName>
        <fullName evidence="1">Uncharacterized protein</fullName>
    </submittedName>
</protein>
<sequence length="269" mass="29526">MLMLGICCNGSSVSPLLYGLKEKENKSEGFVEKTTKIECKYYLSAGGCKYGKACKFNHPKEKSCTYIKKPNTAILELNFLGLPIRVLEKECPYYMRNGSCAYGVNCKFHHPDPVAAGGFDSGPTGVSLGGHSSGNYDGLSNSLQLIKESEPAVELCSSNLTSHNSAPFFDNLSSHSRGTHPDSKWIRPQGSMYQGARTGLTHSVPAENNNLMYSSNVSRYHQQQIEEFPERPGQPECSYFMKTGNCKYGSSCKFHHPKSRSSGSSVCTL</sequence>
<dbReference type="Proteomes" id="UP001163603">
    <property type="component" value="Chromosome 1"/>
</dbReference>
<dbReference type="EMBL" id="CM047736">
    <property type="protein sequence ID" value="KAJ0053800.1"/>
    <property type="molecule type" value="Genomic_DNA"/>
</dbReference>
<keyword evidence="2" id="KW-1185">Reference proteome</keyword>